<name>A0AAX6GGG7_IRIPA</name>
<comment type="caution">
    <text evidence="2">The sequence shown here is derived from an EMBL/GenBank/DDBJ whole genome shotgun (WGS) entry which is preliminary data.</text>
</comment>
<evidence type="ECO:0000313" key="3">
    <source>
        <dbReference type="Proteomes" id="UP001140949"/>
    </source>
</evidence>
<accession>A0AAX6GGG7</accession>
<evidence type="ECO:0000313" key="2">
    <source>
        <dbReference type="EMBL" id="KAJ6827866.1"/>
    </source>
</evidence>
<reference evidence="2" key="2">
    <citation type="submission" date="2023-04" db="EMBL/GenBank/DDBJ databases">
        <authorList>
            <person name="Bruccoleri R.E."/>
            <person name="Oakeley E.J."/>
            <person name="Faust A.-M."/>
            <person name="Dessus-Babus S."/>
            <person name="Altorfer M."/>
            <person name="Burckhardt D."/>
            <person name="Oertli M."/>
            <person name="Naumann U."/>
            <person name="Petersen F."/>
            <person name="Wong J."/>
        </authorList>
    </citation>
    <scope>NUCLEOTIDE SEQUENCE</scope>
    <source>
        <strain evidence="2">GSM-AAB239-AS_SAM_17_03QT</strain>
        <tissue evidence="2">Leaf</tissue>
    </source>
</reference>
<organism evidence="2 3">
    <name type="scientific">Iris pallida</name>
    <name type="common">Sweet iris</name>
    <dbReference type="NCBI Taxonomy" id="29817"/>
    <lineage>
        <taxon>Eukaryota</taxon>
        <taxon>Viridiplantae</taxon>
        <taxon>Streptophyta</taxon>
        <taxon>Embryophyta</taxon>
        <taxon>Tracheophyta</taxon>
        <taxon>Spermatophyta</taxon>
        <taxon>Magnoliopsida</taxon>
        <taxon>Liliopsida</taxon>
        <taxon>Asparagales</taxon>
        <taxon>Iridaceae</taxon>
        <taxon>Iridoideae</taxon>
        <taxon>Irideae</taxon>
        <taxon>Iris</taxon>
    </lineage>
</organism>
<dbReference type="AlphaFoldDB" id="A0AAX6GGG7"/>
<proteinExistence type="predicted"/>
<protein>
    <submittedName>
        <fullName evidence="2">Uncharacterized protein</fullName>
    </submittedName>
</protein>
<sequence>MAAITARTLLLPTSFPLPATMHQQRRRRTASSSVSDDHAIPGD</sequence>
<reference evidence="2" key="1">
    <citation type="journal article" date="2023" name="GigaByte">
        <title>Genome assembly of the bearded iris, Iris pallida Lam.</title>
        <authorList>
            <person name="Bruccoleri R.E."/>
            <person name="Oakeley E.J."/>
            <person name="Faust A.M.E."/>
            <person name="Altorfer M."/>
            <person name="Dessus-Babus S."/>
            <person name="Burckhardt D."/>
            <person name="Oertli M."/>
            <person name="Naumann U."/>
            <person name="Petersen F."/>
            <person name="Wong J."/>
        </authorList>
    </citation>
    <scope>NUCLEOTIDE SEQUENCE</scope>
    <source>
        <strain evidence="2">GSM-AAB239-AS_SAM_17_03QT</strain>
    </source>
</reference>
<evidence type="ECO:0000256" key="1">
    <source>
        <dbReference type="SAM" id="MobiDB-lite"/>
    </source>
</evidence>
<keyword evidence="3" id="KW-1185">Reference proteome</keyword>
<feature type="region of interest" description="Disordered" evidence="1">
    <location>
        <begin position="17"/>
        <end position="43"/>
    </location>
</feature>
<dbReference type="Proteomes" id="UP001140949">
    <property type="component" value="Unassembled WGS sequence"/>
</dbReference>
<gene>
    <name evidence="2" type="ORF">M6B38_365405</name>
</gene>
<dbReference type="EMBL" id="JANAVB010019800">
    <property type="protein sequence ID" value="KAJ6827866.1"/>
    <property type="molecule type" value="Genomic_DNA"/>
</dbReference>